<comment type="caution">
    <text evidence="10">The sequence shown here is derived from an EMBL/GenBank/DDBJ whole genome shotgun (WGS) entry which is preliminary data.</text>
</comment>
<accession>A0ABT2VQK0</accession>
<keyword evidence="5" id="KW-0190">Covalent protein-DNA linkage</keyword>
<dbReference type="EC" id="3.4.-.-" evidence="8"/>
<dbReference type="PANTHER" id="PTHR13604:SF0">
    <property type="entry name" value="ABASIC SITE PROCESSING PROTEIN HMCES"/>
    <property type="match status" value="1"/>
</dbReference>
<keyword evidence="6" id="KW-0238">DNA-binding</keyword>
<keyword evidence="2 8" id="KW-0645">Protease</keyword>
<dbReference type="Proteomes" id="UP001209257">
    <property type="component" value="Unassembled WGS sequence"/>
</dbReference>
<dbReference type="Gene3D" id="3.90.1680.10">
    <property type="entry name" value="SOS response associated peptidase-like"/>
    <property type="match status" value="1"/>
</dbReference>
<dbReference type="Pfam" id="PF02586">
    <property type="entry name" value="SRAP"/>
    <property type="match status" value="1"/>
</dbReference>
<keyword evidence="4 8" id="KW-0378">Hydrolase</keyword>
<dbReference type="PANTHER" id="PTHR13604">
    <property type="entry name" value="DC12-RELATED"/>
    <property type="match status" value="1"/>
</dbReference>
<evidence type="ECO:0000256" key="4">
    <source>
        <dbReference type="ARBA" id="ARBA00022801"/>
    </source>
</evidence>
<feature type="compositionally biased region" description="Polar residues" evidence="9">
    <location>
        <begin position="225"/>
        <end position="239"/>
    </location>
</feature>
<dbReference type="EMBL" id="JAOTJC010000006">
    <property type="protein sequence ID" value="MCU7554189.1"/>
    <property type="molecule type" value="Genomic_DNA"/>
</dbReference>
<proteinExistence type="inferred from homology"/>
<name>A0ABT2VQK0_9ALTE</name>
<keyword evidence="7" id="KW-0456">Lyase</keyword>
<sequence length="239" mass="26751">MCGRLNVTDSPGIRSLCEQLEISLWPDSGMVMQRFVRATDRVSVVFERDGKREMHNAIWWLLLDKQAGPSGTVFKPSKYTSFNTRSDKLNVPRSAGYKPFREQRCIIPAAGFGETLGRGAGAVFHDLVADPNESLAMGGLYRWWQGTSERGDTFYELSCSVVTLPPHPQLMPIHNKASPLMLSPEDNSVQRWLDSRVSTTEALDDLLTPRLRHTFTVVPIDKPSSHQQTGDSFTLSPDD</sequence>
<protein>
    <recommendedName>
        <fullName evidence="8">Abasic site processing protein</fullName>
        <ecNumber evidence="8">3.4.-.-</ecNumber>
    </recommendedName>
</protein>
<comment type="similarity">
    <text evidence="1 8">Belongs to the SOS response-associated peptidase family.</text>
</comment>
<evidence type="ECO:0000256" key="9">
    <source>
        <dbReference type="SAM" id="MobiDB-lite"/>
    </source>
</evidence>
<evidence type="ECO:0000256" key="6">
    <source>
        <dbReference type="ARBA" id="ARBA00023125"/>
    </source>
</evidence>
<keyword evidence="11" id="KW-1185">Reference proteome</keyword>
<evidence type="ECO:0000256" key="8">
    <source>
        <dbReference type="RuleBase" id="RU364100"/>
    </source>
</evidence>
<gene>
    <name evidence="10" type="ORF">OCL06_06235</name>
</gene>
<evidence type="ECO:0000256" key="2">
    <source>
        <dbReference type="ARBA" id="ARBA00022670"/>
    </source>
</evidence>
<evidence type="ECO:0000313" key="10">
    <source>
        <dbReference type="EMBL" id="MCU7554189.1"/>
    </source>
</evidence>
<dbReference type="RefSeq" id="WP_262992872.1">
    <property type="nucleotide sequence ID" value="NZ_JAOTJC010000006.1"/>
</dbReference>
<dbReference type="SUPFAM" id="SSF143081">
    <property type="entry name" value="BB1717-like"/>
    <property type="match status" value="1"/>
</dbReference>
<evidence type="ECO:0000256" key="5">
    <source>
        <dbReference type="ARBA" id="ARBA00023124"/>
    </source>
</evidence>
<evidence type="ECO:0000256" key="3">
    <source>
        <dbReference type="ARBA" id="ARBA00022763"/>
    </source>
</evidence>
<evidence type="ECO:0000256" key="7">
    <source>
        <dbReference type="ARBA" id="ARBA00023239"/>
    </source>
</evidence>
<feature type="region of interest" description="Disordered" evidence="9">
    <location>
        <begin position="219"/>
        <end position="239"/>
    </location>
</feature>
<reference evidence="11" key="1">
    <citation type="submission" date="2023-07" db="EMBL/GenBank/DDBJ databases">
        <title>Study on multiphase classification of strain Alteromonas salexigens isolated from the Yellow Sea.</title>
        <authorList>
            <person name="Sun L."/>
        </authorList>
    </citation>
    <scope>NUCLEOTIDE SEQUENCE [LARGE SCALE GENOMIC DNA]</scope>
    <source>
        <strain evidence="11">ASW11-19</strain>
    </source>
</reference>
<keyword evidence="3" id="KW-0227">DNA damage</keyword>
<evidence type="ECO:0000256" key="1">
    <source>
        <dbReference type="ARBA" id="ARBA00008136"/>
    </source>
</evidence>
<evidence type="ECO:0000313" key="11">
    <source>
        <dbReference type="Proteomes" id="UP001209257"/>
    </source>
</evidence>
<organism evidence="10 11">
    <name type="scientific">Alteromonas salexigens</name>
    <dbReference type="NCBI Taxonomy" id="2982530"/>
    <lineage>
        <taxon>Bacteria</taxon>
        <taxon>Pseudomonadati</taxon>
        <taxon>Pseudomonadota</taxon>
        <taxon>Gammaproteobacteria</taxon>
        <taxon>Alteromonadales</taxon>
        <taxon>Alteromonadaceae</taxon>
        <taxon>Alteromonas/Salinimonas group</taxon>
        <taxon>Alteromonas</taxon>
    </lineage>
</organism>
<dbReference type="InterPro" id="IPR036590">
    <property type="entry name" value="SRAP-like"/>
</dbReference>
<dbReference type="InterPro" id="IPR003738">
    <property type="entry name" value="SRAP"/>
</dbReference>